<feature type="transmembrane region" description="Helical" evidence="1">
    <location>
        <begin position="43"/>
        <end position="65"/>
    </location>
</feature>
<dbReference type="AlphaFoldDB" id="A0A7Z0J7J6"/>
<organism evidence="2 3">
    <name type="scientific">Glaciibacter psychrotolerans</name>
    <dbReference type="NCBI Taxonomy" id="670054"/>
    <lineage>
        <taxon>Bacteria</taxon>
        <taxon>Bacillati</taxon>
        <taxon>Actinomycetota</taxon>
        <taxon>Actinomycetes</taxon>
        <taxon>Micrococcales</taxon>
        <taxon>Microbacteriaceae</taxon>
        <taxon>Glaciibacter</taxon>
    </lineage>
</organism>
<keyword evidence="3" id="KW-1185">Reference proteome</keyword>
<keyword evidence="1" id="KW-0812">Transmembrane</keyword>
<dbReference type="EMBL" id="JACCFM010000001">
    <property type="protein sequence ID" value="NYJ21038.1"/>
    <property type="molecule type" value="Genomic_DNA"/>
</dbReference>
<keyword evidence="1" id="KW-0472">Membrane</keyword>
<sequence length="85" mass="9221">MTSNTPHKPSRSDRLKPAELIGLSGVMAVFVGLIILLSTREMMLSLIAFGIAFIVVLVVIAMFALNIKPDAAEKSDIEEQNHGNK</sequence>
<gene>
    <name evidence="2" type="ORF">HNR05_002829</name>
</gene>
<protein>
    <submittedName>
        <fullName evidence="2">Uncharacterized protein</fullName>
    </submittedName>
</protein>
<dbReference type="Proteomes" id="UP000537260">
    <property type="component" value="Unassembled WGS sequence"/>
</dbReference>
<accession>A0A7Z0J7J6</accession>
<dbReference type="RefSeq" id="WP_179579701.1">
    <property type="nucleotide sequence ID" value="NZ_JACCFM010000001.1"/>
</dbReference>
<reference evidence="2 3" key="1">
    <citation type="submission" date="2020-07" db="EMBL/GenBank/DDBJ databases">
        <title>Sequencing the genomes of 1000 actinobacteria strains.</title>
        <authorList>
            <person name="Klenk H.-P."/>
        </authorList>
    </citation>
    <scope>NUCLEOTIDE SEQUENCE [LARGE SCALE GENOMIC DNA]</scope>
    <source>
        <strain evidence="2 3">LI1</strain>
    </source>
</reference>
<evidence type="ECO:0000313" key="2">
    <source>
        <dbReference type="EMBL" id="NYJ21038.1"/>
    </source>
</evidence>
<feature type="transmembrane region" description="Helical" evidence="1">
    <location>
        <begin position="20"/>
        <end position="37"/>
    </location>
</feature>
<evidence type="ECO:0000256" key="1">
    <source>
        <dbReference type="SAM" id="Phobius"/>
    </source>
</evidence>
<evidence type="ECO:0000313" key="3">
    <source>
        <dbReference type="Proteomes" id="UP000537260"/>
    </source>
</evidence>
<name>A0A7Z0J7J6_9MICO</name>
<keyword evidence="1" id="KW-1133">Transmembrane helix</keyword>
<proteinExistence type="predicted"/>
<comment type="caution">
    <text evidence="2">The sequence shown here is derived from an EMBL/GenBank/DDBJ whole genome shotgun (WGS) entry which is preliminary data.</text>
</comment>